<keyword evidence="3" id="KW-0805">Transcription regulation</keyword>
<dbReference type="PROSITE" id="PS51755">
    <property type="entry name" value="OMPR_PHOB"/>
    <property type="match status" value="1"/>
</dbReference>
<name>A0ABQ3BPC3_9GAMM</name>
<feature type="domain" description="OmpR/PhoB-type" evidence="9">
    <location>
        <begin position="155"/>
        <end position="252"/>
    </location>
</feature>
<evidence type="ECO:0000256" key="2">
    <source>
        <dbReference type="ARBA" id="ARBA00023012"/>
    </source>
</evidence>
<feature type="domain" description="Response regulatory" evidence="8">
    <location>
        <begin position="32"/>
        <end position="147"/>
    </location>
</feature>
<evidence type="ECO:0000256" key="6">
    <source>
        <dbReference type="PROSITE-ProRule" id="PRU00169"/>
    </source>
</evidence>
<proteinExistence type="predicted"/>
<dbReference type="PROSITE" id="PS50110">
    <property type="entry name" value="RESPONSE_REGULATORY"/>
    <property type="match status" value="1"/>
</dbReference>
<evidence type="ECO:0000256" key="5">
    <source>
        <dbReference type="ARBA" id="ARBA00023163"/>
    </source>
</evidence>
<keyword evidence="4 7" id="KW-0238">DNA-binding</keyword>
<accession>A0ABQ3BPC3</accession>
<dbReference type="SUPFAM" id="SSF52172">
    <property type="entry name" value="CheY-like"/>
    <property type="match status" value="1"/>
</dbReference>
<dbReference type="Pfam" id="PF00072">
    <property type="entry name" value="Response_reg"/>
    <property type="match status" value="1"/>
</dbReference>
<dbReference type="InterPro" id="IPR039420">
    <property type="entry name" value="WalR-like"/>
</dbReference>
<dbReference type="SMART" id="SM00448">
    <property type="entry name" value="REC"/>
    <property type="match status" value="1"/>
</dbReference>
<evidence type="ECO:0000259" key="9">
    <source>
        <dbReference type="PROSITE" id="PS51755"/>
    </source>
</evidence>
<evidence type="ECO:0000256" key="4">
    <source>
        <dbReference type="ARBA" id="ARBA00023125"/>
    </source>
</evidence>
<evidence type="ECO:0000256" key="3">
    <source>
        <dbReference type="ARBA" id="ARBA00023015"/>
    </source>
</evidence>
<feature type="DNA-binding region" description="OmpR/PhoB-type" evidence="7">
    <location>
        <begin position="155"/>
        <end position="252"/>
    </location>
</feature>
<dbReference type="CDD" id="cd00383">
    <property type="entry name" value="trans_reg_C"/>
    <property type="match status" value="1"/>
</dbReference>
<dbReference type="Gene3D" id="3.40.50.2300">
    <property type="match status" value="1"/>
</dbReference>
<dbReference type="CDD" id="cd19935">
    <property type="entry name" value="REC_OmpR_CusR-like"/>
    <property type="match status" value="1"/>
</dbReference>
<dbReference type="InterPro" id="IPR001867">
    <property type="entry name" value="OmpR/PhoB-type_DNA-bd"/>
</dbReference>
<feature type="modified residue" description="4-aspartylphosphate" evidence="6">
    <location>
        <position position="81"/>
    </location>
</feature>
<dbReference type="GO" id="GO:0003677">
    <property type="term" value="F:DNA binding"/>
    <property type="evidence" value="ECO:0007669"/>
    <property type="project" value="UniProtKB-KW"/>
</dbReference>
<keyword evidence="1 6" id="KW-0597">Phosphoprotein</keyword>
<evidence type="ECO:0000259" key="8">
    <source>
        <dbReference type="PROSITE" id="PS50110"/>
    </source>
</evidence>
<dbReference type="InterPro" id="IPR001789">
    <property type="entry name" value="Sig_transdc_resp-reg_receiver"/>
</dbReference>
<dbReference type="InterPro" id="IPR011006">
    <property type="entry name" value="CheY-like_superfamily"/>
</dbReference>
<sequence>MQTPTPDSRPTSTPDAVLAAGGRLQPQDTSMRILVIEDNPDIAANLGDFLEDRGHTVDFAADGITGLHLAVVHDFDAIVLDLNLPGLDGLEVCRKLRNEARKQTPVLMLTARDSLDNKLAGFDSGADDYLIKPFALQEVEVRLAALSRRGRGVQTRVLNVADLEYNLDTLEVRRGGKLLQLNPTALKILQALMEASPAVVTRQELETRVWGEELPDSDSLRVHIHGLRAVVDKPFGNPLIQTRHGIGYRIAAPDGGNA</sequence>
<dbReference type="Gene3D" id="1.10.10.10">
    <property type="entry name" value="Winged helix-like DNA-binding domain superfamily/Winged helix DNA-binding domain"/>
    <property type="match status" value="1"/>
</dbReference>
<dbReference type="Proteomes" id="UP000643403">
    <property type="component" value="Unassembled WGS sequence"/>
</dbReference>
<organism evidence="10 11">
    <name type="scientific">Cognatilysobacter xinjiangensis</name>
    <dbReference type="NCBI Taxonomy" id="546892"/>
    <lineage>
        <taxon>Bacteria</taxon>
        <taxon>Pseudomonadati</taxon>
        <taxon>Pseudomonadota</taxon>
        <taxon>Gammaproteobacteria</taxon>
        <taxon>Lysobacterales</taxon>
        <taxon>Lysobacteraceae</taxon>
        <taxon>Cognatilysobacter</taxon>
    </lineage>
</organism>
<keyword evidence="11" id="KW-1185">Reference proteome</keyword>
<dbReference type="PANTHER" id="PTHR48111:SF22">
    <property type="entry name" value="REGULATOR OF RPOS"/>
    <property type="match status" value="1"/>
</dbReference>
<evidence type="ECO:0000313" key="11">
    <source>
        <dbReference type="Proteomes" id="UP000643403"/>
    </source>
</evidence>
<dbReference type="InterPro" id="IPR036388">
    <property type="entry name" value="WH-like_DNA-bd_sf"/>
</dbReference>
<dbReference type="PANTHER" id="PTHR48111">
    <property type="entry name" value="REGULATOR OF RPOS"/>
    <property type="match status" value="1"/>
</dbReference>
<comment type="caution">
    <text evidence="10">The sequence shown here is derived from an EMBL/GenBank/DDBJ whole genome shotgun (WGS) entry which is preliminary data.</text>
</comment>
<evidence type="ECO:0000256" key="7">
    <source>
        <dbReference type="PROSITE-ProRule" id="PRU01091"/>
    </source>
</evidence>
<keyword evidence="5" id="KW-0804">Transcription</keyword>
<dbReference type="Pfam" id="PF00486">
    <property type="entry name" value="Trans_reg_C"/>
    <property type="match status" value="1"/>
</dbReference>
<dbReference type="EMBL" id="BMXY01000001">
    <property type="protein sequence ID" value="GGZ53184.1"/>
    <property type="molecule type" value="Genomic_DNA"/>
</dbReference>
<keyword evidence="2" id="KW-0902">Two-component regulatory system</keyword>
<evidence type="ECO:0000313" key="10">
    <source>
        <dbReference type="EMBL" id="GGZ53184.1"/>
    </source>
</evidence>
<gene>
    <name evidence="10" type="primary">colR</name>
    <name evidence="10" type="ORF">GCM10008101_02900</name>
</gene>
<evidence type="ECO:0000256" key="1">
    <source>
        <dbReference type="ARBA" id="ARBA00022553"/>
    </source>
</evidence>
<reference evidence="11" key="1">
    <citation type="journal article" date="2019" name="Int. J. Syst. Evol. Microbiol.">
        <title>The Global Catalogue of Microorganisms (GCM) 10K type strain sequencing project: providing services to taxonomists for standard genome sequencing and annotation.</title>
        <authorList>
            <consortium name="The Broad Institute Genomics Platform"/>
            <consortium name="The Broad Institute Genome Sequencing Center for Infectious Disease"/>
            <person name="Wu L."/>
            <person name="Ma J."/>
        </authorList>
    </citation>
    <scope>NUCLEOTIDE SEQUENCE [LARGE SCALE GENOMIC DNA]</scope>
    <source>
        <strain evidence="11">KCTC 22558</strain>
    </source>
</reference>
<protein>
    <submittedName>
        <fullName evidence="10">DNA-binding response regulator</fullName>
    </submittedName>
</protein>
<dbReference type="SMART" id="SM00862">
    <property type="entry name" value="Trans_reg_C"/>
    <property type="match status" value="1"/>
</dbReference>